<dbReference type="Pfam" id="PF18082">
    <property type="entry name" value="NAT_N"/>
    <property type="match status" value="1"/>
</dbReference>
<reference evidence="3" key="2">
    <citation type="submission" date="2021-04" db="EMBL/GenBank/DDBJ databases">
        <authorList>
            <person name="Gilroy R."/>
        </authorList>
    </citation>
    <scope>NUCLEOTIDE SEQUENCE</scope>
    <source>
        <strain evidence="3">CHK199-9574</strain>
    </source>
</reference>
<evidence type="ECO:0000259" key="1">
    <source>
        <dbReference type="Pfam" id="PF18082"/>
    </source>
</evidence>
<feature type="domain" description="GNAT-like C-terminal" evidence="2">
    <location>
        <begin position="128"/>
        <end position="267"/>
    </location>
</feature>
<protein>
    <submittedName>
        <fullName evidence="3">DUF5596 domain-containing protein</fullName>
    </submittedName>
</protein>
<dbReference type="Proteomes" id="UP000824135">
    <property type="component" value="Unassembled WGS sequence"/>
</dbReference>
<dbReference type="Pfam" id="PF18164">
    <property type="entry name" value="GNAT_C"/>
    <property type="match status" value="1"/>
</dbReference>
<evidence type="ECO:0000313" key="3">
    <source>
        <dbReference type="EMBL" id="HIY77864.1"/>
    </source>
</evidence>
<dbReference type="AlphaFoldDB" id="A0A9D2CFG4"/>
<evidence type="ECO:0000313" key="4">
    <source>
        <dbReference type="Proteomes" id="UP000824135"/>
    </source>
</evidence>
<dbReference type="EMBL" id="DXCO01000019">
    <property type="protein sequence ID" value="HIY77864.1"/>
    <property type="molecule type" value="Genomic_DNA"/>
</dbReference>
<proteinExistence type="predicted"/>
<dbReference type="Gene3D" id="3.40.630.120">
    <property type="match status" value="1"/>
</dbReference>
<evidence type="ECO:0000259" key="2">
    <source>
        <dbReference type="Pfam" id="PF18164"/>
    </source>
</evidence>
<comment type="caution">
    <text evidence="3">The sequence shown here is derived from an EMBL/GenBank/DDBJ whole genome shotgun (WGS) entry which is preliminary data.</text>
</comment>
<dbReference type="InterPro" id="IPR041644">
    <property type="entry name" value="GNAT_C"/>
</dbReference>
<sequence>MDPISSLCAEIGMPEEVTKILSETETGLPADKEEKLISALTDKATFKQAADELRAALPQDEGGFKKLLLMLRAALKTRGDYAKTGIRDEIFVSSMQCFSRFVKEHFESYRRYGFDRDFWVGRQLSMLLFRIGELEYELSEYEGKNAVSLHIPSDADLSPDKISASLRDAKAFLSEFYSDYADAVMFCYSWLLSPALEKLLPANSKILAFYRRFEIRKWDEDTDGYKQWVFKDKTLAPECFPENTTLQRNMKKYVLSGGKVGEAWGILKS</sequence>
<feature type="domain" description="N-acyltransferase N-terminal" evidence="1">
    <location>
        <begin position="4"/>
        <end position="126"/>
    </location>
</feature>
<organism evidence="3 4">
    <name type="scientific">Candidatus Borkfalkia excrementavium</name>
    <dbReference type="NCBI Taxonomy" id="2838505"/>
    <lineage>
        <taxon>Bacteria</taxon>
        <taxon>Bacillati</taxon>
        <taxon>Bacillota</taxon>
        <taxon>Clostridia</taxon>
        <taxon>Christensenellales</taxon>
        <taxon>Christensenellaceae</taxon>
        <taxon>Candidatus Borkfalkia</taxon>
    </lineage>
</organism>
<accession>A0A9D2CFG4</accession>
<dbReference type="InterPro" id="IPR041273">
    <property type="entry name" value="NAT_N"/>
</dbReference>
<name>A0A9D2CFG4_9FIRM</name>
<gene>
    <name evidence="3" type="ORF">H9728_02360</name>
</gene>
<reference evidence="3" key="1">
    <citation type="journal article" date="2021" name="PeerJ">
        <title>Extensive microbial diversity within the chicken gut microbiome revealed by metagenomics and culture.</title>
        <authorList>
            <person name="Gilroy R."/>
            <person name="Ravi A."/>
            <person name="Getino M."/>
            <person name="Pursley I."/>
            <person name="Horton D.L."/>
            <person name="Alikhan N.F."/>
            <person name="Baker D."/>
            <person name="Gharbi K."/>
            <person name="Hall N."/>
            <person name="Watson M."/>
            <person name="Adriaenssens E.M."/>
            <person name="Foster-Nyarko E."/>
            <person name="Jarju S."/>
            <person name="Secka A."/>
            <person name="Antonio M."/>
            <person name="Oren A."/>
            <person name="Chaudhuri R.R."/>
            <person name="La Ragione R."/>
            <person name="Hildebrand F."/>
            <person name="Pallen M.J."/>
        </authorList>
    </citation>
    <scope>NUCLEOTIDE SEQUENCE</scope>
    <source>
        <strain evidence="3">CHK199-9574</strain>
    </source>
</reference>